<feature type="compositionally biased region" description="Basic and acidic residues" evidence="2">
    <location>
        <begin position="269"/>
        <end position="278"/>
    </location>
</feature>
<dbReference type="CDD" id="cd08829">
    <property type="entry name" value="SPFH_paraslipin"/>
    <property type="match status" value="1"/>
</dbReference>
<dbReference type="PRINTS" id="PR00721">
    <property type="entry name" value="STOMATIN"/>
</dbReference>
<evidence type="ECO:0000313" key="4">
    <source>
        <dbReference type="EMBL" id="MBW4661658.1"/>
    </source>
</evidence>
<evidence type="ECO:0000256" key="2">
    <source>
        <dbReference type="SAM" id="MobiDB-lite"/>
    </source>
</evidence>
<dbReference type="Proteomes" id="UP000757435">
    <property type="component" value="Unassembled WGS sequence"/>
</dbReference>
<dbReference type="InterPro" id="IPR036013">
    <property type="entry name" value="Band_7/SPFH_dom_sf"/>
</dbReference>
<gene>
    <name evidence="4" type="ORF">KME15_23560</name>
</gene>
<reference evidence="4" key="1">
    <citation type="submission" date="2021-05" db="EMBL/GenBank/DDBJ databases">
        <authorList>
            <person name="Pietrasiak N."/>
            <person name="Ward R."/>
            <person name="Stajich J.E."/>
            <person name="Kurbessoian T."/>
        </authorList>
    </citation>
    <scope>NUCLEOTIDE SEQUENCE</scope>
    <source>
        <strain evidence="4">UHER 2000/2452</strain>
    </source>
</reference>
<name>A0A951URI9_9CYAN</name>
<dbReference type="AlphaFoldDB" id="A0A951URI9"/>
<dbReference type="Pfam" id="PF01145">
    <property type="entry name" value="Band_7"/>
    <property type="match status" value="1"/>
</dbReference>
<proteinExistence type="inferred from homology"/>
<evidence type="ECO:0000259" key="3">
    <source>
        <dbReference type="SMART" id="SM00244"/>
    </source>
</evidence>
<feature type="compositionally biased region" description="Low complexity" evidence="2">
    <location>
        <begin position="279"/>
        <end position="288"/>
    </location>
</feature>
<comment type="similarity">
    <text evidence="1">Belongs to the band 7/mec-2 family.</text>
</comment>
<comment type="caution">
    <text evidence="4">The sequence shown here is derived from an EMBL/GenBank/DDBJ whole genome shotgun (WGS) entry which is preliminary data.</text>
</comment>
<dbReference type="PANTHER" id="PTHR43327:SF10">
    <property type="entry name" value="STOMATIN-LIKE PROTEIN 2, MITOCHONDRIAL"/>
    <property type="match status" value="1"/>
</dbReference>
<accession>A0A951URI9</accession>
<dbReference type="SMART" id="SM00244">
    <property type="entry name" value="PHB"/>
    <property type="match status" value="1"/>
</dbReference>
<sequence>MESLVWGFVFVLTILGGTVGSTRRITEGNEALVERLGRYHRKLTPGLNFGIIPFVDEVVTEASTREQMLDTPASGATTRDNVRVDVDAIVFWRILELQQAYYEIQDIEEALKNLVITTLRAEVGEMDLEDTNSARTRITRALLESLDEATEPWGVKVIRVEIQDIKPPKSVQDSLEKERAAESERRAVVLRAEGERKASIEQASAIADSLKLIKEALPEGANSAEILRYLVAQRYVEANFELSKSDNAKVVFMNPRDLTESMSELISDAGRDSSKGRDSGSSNRPSDN</sequence>
<evidence type="ECO:0000313" key="5">
    <source>
        <dbReference type="Proteomes" id="UP000757435"/>
    </source>
</evidence>
<dbReference type="EMBL" id="JAHHHD010000042">
    <property type="protein sequence ID" value="MBW4661658.1"/>
    <property type="molecule type" value="Genomic_DNA"/>
</dbReference>
<reference evidence="4" key="2">
    <citation type="journal article" date="2022" name="Microbiol. Resour. Announc.">
        <title>Metagenome Sequencing to Explore Phylogenomics of Terrestrial Cyanobacteria.</title>
        <authorList>
            <person name="Ward R.D."/>
            <person name="Stajich J.E."/>
            <person name="Johansen J.R."/>
            <person name="Huntemann M."/>
            <person name="Clum A."/>
            <person name="Foster B."/>
            <person name="Foster B."/>
            <person name="Roux S."/>
            <person name="Palaniappan K."/>
            <person name="Varghese N."/>
            <person name="Mukherjee S."/>
            <person name="Reddy T.B.K."/>
            <person name="Daum C."/>
            <person name="Copeland A."/>
            <person name="Chen I.A."/>
            <person name="Ivanova N.N."/>
            <person name="Kyrpides N.C."/>
            <person name="Shapiro N."/>
            <person name="Eloe-Fadrosh E.A."/>
            <person name="Pietrasiak N."/>
        </authorList>
    </citation>
    <scope>NUCLEOTIDE SEQUENCE</scope>
    <source>
        <strain evidence="4">UHER 2000/2452</strain>
    </source>
</reference>
<dbReference type="GO" id="GO:0005886">
    <property type="term" value="C:plasma membrane"/>
    <property type="evidence" value="ECO:0007669"/>
    <property type="project" value="UniProtKB-ARBA"/>
</dbReference>
<dbReference type="InterPro" id="IPR050710">
    <property type="entry name" value="Band7/mec-2_domain"/>
</dbReference>
<dbReference type="Gene3D" id="3.30.479.30">
    <property type="entry name" value="Band 7 domain"/>
    <property type="match status" value="1"/>
</dbReference>
<organism evidence="4 5">
    <name type="scientific">Drouetiella hepatica Uher 2000/2452</name>
    <dbReference type="NCBI Taxonomy" id="904376"/>
    <lineage>
        <taxon>Bacteria</taxon>
        <taxon>Bacillati</taxon>
        <taxon>Cyanobacteriota</taxon>
        <taxon>Cyanophyceae</taxon>
        <taxon>Oculatellales</taxon>
        <taxon>Oculatellaceae</taxon>
        <taxon>Drouetiella</taxon>
    </lineage>
</organism>
<dbReference type="FunFam" id="3.30.479.30:FF:000004">
    <property type="entry name" value="Putative membrane protease family, stomatin"/>
    <property type="match status" value="1"/>
</dbReference>
<dbReference type="SUPFAM" id="SSF117892">
    <property type="entry name" value="Band 7/SPFH domain"/>
    <property type="match status" value="1"/>
</dbReference>
<feature type="domain" description="Band 7" evidence="3">
    <location>
        <begin position="20"/>
        <end position="179"/>
    </location>
</feature>
<dbReference type="InterPro" id="IPR001972">
    <property type="entry name" value="Stomatin_HflK_fam"/>
</dbReference>
<dbReference type="PANTHER" id="PTHR43327">
    <property type="entry name" value="STOMATIN-LIKE PROTEIN 2, MITOCHONDRIAL"/>
    <property type="match status" value="1"/>
</dbReference>
<protein>
    <submittedName>
        <fullName evidence="4">SPFH/Band 7/PHB domain protein</fullName>
    </submittedName>
</protein>
<dbReference type="InterPro" id="IPR001107">
    <property type="entry name" value="Band_7"/>
</dbReference>
<evidence type="ECO:0000256" key="1">
    <source>
        <dbReference type="ARBA" id="ARBA00008164"/>
    </source>
</evidence>
<dbReference type="GO" id="GO:0098552">
    <property type="term" value="C:side of membrane"/>
    <property type="evidence" value="ECO:0007669"/>
    <property type="project" value="UniProtKB-ARBA"/>
</dbReference>
<feature type="region of interest" description="Disordered" evidence="2">
    <location>
        <begin position="262"/>
        <end position="288"/>
    </location>
</feature>